<dbReference type="SUPFAM" id="SSF64182">
    <property type="entry name" value="DHH phosphoesterases"/>
    <property type="match status" value="1"/>
</dbReference>
<reference evidence="2" key="1">
    <citation type="journal article" date="2023" name="PhytoFront">
        <title>Draft Genome Resources of Seven Strains of Tilletia horrida, Causal Agent of Kernel Smut of Rice.</title>
        <authorList>
            <person name="Khanal S."/>
            <person name="Antony Babu S."/>
            <person name="Zhou X.G."/>
        </authorList>
    </citation>
    <scope>NUCLEOTIDE SEQUENCE</scope>
    <source>
        <strain evidence="2">TX6</strain>
    </source>
</reference>
<feature type="compositionally biased region" description="Polar residues" evidence="1">
    <location>
        <begin position="1"/>
        <end position="11"/>
    </location>
</feature>
<evidence type="ECO:0000313" key="2">
    <source>
        <dbReference type="EMBL" id="KAK0550406.1"/>
    </source>
</evidence>
<proteinExistence type="predicted"/>
<feature type="region of interest" description="Disordered" evidence="1">
    <location>
        <begin position="521"/>
        <end position="549"/>
    </location>
</feature>
<evidence type="ECO:0000256" key="1">
    <source>
        <dbReference type="SAM" id="MobiDB-lite"/>
    </source>
</evidence>
<sequence>MVASIATSSAPTARKRERSPAPKDDADLAFASTPKADSVPSKPVDYGWPAPSSALHDAEQFILQSVRSGQRILIVPDKDADGLSAGAILHRTLRQLGVENSRISVHLMSKGNHPGSSKEREAMEAIQAKWVIVLDQGSREGPPLVRGAEHGWQWHGHISATSARSDSESTLSVTSANRVHTMILDHHFLTDPLSGGPKGALMVNASHSAPVATTALLTWHICRPLLTRSKSQGGGGLSDQEAEALVDWLCLIGTMGDLGVSLKWEPPFPNMDAKIKMWTKKRIGTAIALLNAPRRTPTFDTISAWRVLLKASSPASITDALQSPTDDPEFSSDVARLYQARETVATETERCTHTPPKFSKDGRVALLRIHSAFQVHPSIATRWSGTLRGAKKLQAVMCANDGYSEVGGGDEPKASGGMTHFSCRIAQAAKRRAEDPNLIELLHDYAARDPSFLRDLKAATEGQEQAPEADVDPTTTSTTDQSETRVSVGNFARGHRQASGGIIPHAFFERLVNLMEIGVKDESASGSPSKKRKTEPVQSNTISNYFKKA</sequence>
<feature type="region of interest" description="Disordered" evidence="1">
    <location>
        <begin position="1"/>
        <end position="45"/>
    </location>
</feature>
<dbReference type="EMBL" id="JAPDMZ010000093">
    <property type="protein sequence ID" value="KAK0550406.1"/>
    <property type="molecule type" value="Genomic_DNA"/>
</dbReference>
<dbReference type="InterPro" id="IPR051673">
    <property type="entry name" value="SSDNA_exonuclease_RecJ"/>
</dbReference>
<name>A0AAN6GNQ2_9BASI</name>
<dbReference type="InterPro" id="IPR038763">
    <property type="entry name" value="DHH_sf"/>
</dbReference>
<gene>
    <name evidence="2" type="ORF">OC846_003673</name>
</gene>
<dbReference type="PANTHER" id="PTHR30255:SF2">
    <property type="entry name" value="SINGLE-STRANDED-DNA-SPECIFIC EXONUCLEASE RECJ"/>
    <property type="match status" value="1"/>
</dbReference>
<evidence type="ECO:0000313" key="3">
    <source>
        <dbReference type="Proteomes" id="UP001176517"/>
    </source>
</evidence>
<comment type="caution">
    <text evidence="2">The sequence shown here is derived from an EMBL/GenBank/DDBJ whole genome shotgun (WGS) entry which is preliminary data.</text>
</comment>
<dbReference type="AlphaFoldDB" id="A0AAN6GNQ2"/>
<dbReference type="Proteomes" id="UP001176517">
    <property type="component" value="Unassembled WGS sequence"/>
</dbReference>
<organism evidence="2 3">
    <name type="scientific">Tilletia horrida</name>
    <dbReference type="NCBI Taxonomy" id="155126"/>
    <lineage>
        <taxon>Eukaryota</taxon>
        <taxon>Fungi</taxon>
        <taxon>Dikarya</taxon>
        <taxon>Basidiomycota</taxon>
        <taxon>Ustilaginomycotina</taxon>
        <taxon>Exobasidiomycetes</taxon>
        <taxon>Tilletiales</taxon>
        <taxon>Tilletiaceae</taxon>
        <taxon>Tilletia</taxon>
    </lineage>
</organism>
<feature type="region of interest" description="Disordered" evidence="1">
    <location>
        <begin position="459"/>
        <end position="486"/>
    </location>
</feature>
<accession>A0AAN6GNQ2</accession>
<protein>
    <submittedName>
        <fullName evidence="2">Uncharacterized protein</fullName>
    </submittedName>
</protein>
<dbReference type="Gene3D" id="3.90.1640.30">
    <property type="match status" value="1"/>
</dbReference>
<feature type="compositionally biased region" description="Polar residues" evidence="1">
    <location>
        <begin position="536"/>
        <end position="549"/>
    </location>
</feature>
<dbReference type="PANTHER" id="PTHR30255">
    <property type="entry name" value="SINGLE-STRANDED-DNA-SPECIFIC EXONUCLEASE RECJ"/>
    <property type="match status" value="1"/>
</dbReference>
<keyword evidence="3" id="KW-1185">Reference proteome</keyword>